<evidence type="ECO:0000313" key="2">
    <source>
        <dbReference type="EMBL" id="MBT1156524.1"/>
    </source>
</evidence>
<reference evidence="2" key="2">
    <citation type="submission" date="2021-03" db="EMBL/GenBank/DDBJ databases">
        <authorList>
            <person name="Artuso I."/>
            <person name="Turrini P."/>
            <person name="Pirolo M."/>
            <person name="Lugli G.A."/>
            <person name="Ventura M."/>
            <person name="Visca P."/>
        </authorList>
    </citation>
    <scope>NUCLEOTIDE SEQUENCE</scope>
    <source>
        <strain evidence="2">LMG 26462</strain>
    </source>
</reference>
<evidence type="ECO:0000313" key="3">
    <source>
        <dbReference type="Proteomes" id="UP001138921"/>
    </source>
</evidence>
<feature type="compositionally biased region" description="Basic residues" evidence="1">
    <location>
        <begin position="131"/>
        <end position="144"/>
    </location>
</feature>
<protein>
    <submittedName>
        <fullName evidence="2">Uncharacterized protein</fullName>
    </submittedName>
</protein>
<accession>A0A9X1AB31</accession>
<organism evidence="2 3">
    <name type="scientific">Aminobacter anthyllidis</name>
    <dbReference type="NCBI Taxonomy" id="1035067"/>
    <lineage>
        <taxon>Bacteria</taxon>
        <taxon>Pseudomonadati</taxon>
        <taxon>Pseudomonadota</taxon>
        <taxon>Alphaproteobacteria</taxon>
        <taxon>Hyphomicrobiales</taxon>
        <taxon>Phyllobacteriaceae</taxon>
        <taxon>Aminobacter</taxon>
    </lineage>
</organism>
<dbReference type="AlphaFoldDB" id="A0A9X1AB31"/>
<comment type="caution">
    <text evidence="2">The sequence shown here is derived from an EMBL/GenBank/DDBJ whole genome shotgun (WGS) entry which is preliminary data.</text>
</comment>
<keyword evidence="3" id="KW-1185">Reference proteome</keyword>
<gene>
    <name evidence="2" type="ORF">J1C56_13065</name>
</gene>
<dbReference type="EMBL" id="JAFLWW010000003">
    <property type="protein sequence ID" value="MBT1156524.1"/>
    <property type="molecule type" value="Genomic_DNA"/>
</dbReference>
<proteinExistence type="predicted"/>
<sequence length="144" mass="15769">MQYSTEEQMPDYVLAEIEDLLAGLPQQLAALFAPKPWPRAEMLAMARLIAAETGVPDLCGDVFCRRSGLCRAETIGGNGPPCAEFWSDEALTRLEGGLDGLVLAWMLAERADKSARDRLAARSGEPAPQAARRKAMPSRRARKR</sequence>
<feature type="region of interest" description="Disordered" evidence="1">
    <location>
        <begin position="117"/>
        <end position="144"/>
    </location>
</feature>
<reference evidence="2" key="1">
    <citation type="journal article" date="2021" name="Microorganisms">
        <title>Phylogenomic Reconstruction and Metabolic Potential of the Genus Aminobacter.</title>
        <authorList>
            <person name="Artuso I."/>
            <person name="Turrini P."/>
            <person name="Pirolo M."/>
            <person name="Lugli G.A."/>
            <person name="Ventura M."/>
            <person name="Visca P."/>
        </authorList>
    </citation>
    <scope>NUCLEOTIDE SEQUENCE</scope>
    <source>
        <strain evidence="2">LMG 26462</strain>
    </source>
</reference>
<evidence type="ECO:0000256" key="1">
    <source>
        <dbReference type="SAM" id="MobiDB-lite"/>
    </source>
</evidence>
<dbReference type="RefSeq" id="WP_214389743.1">
    <property type="nucleotide sequence ID" value="NZ_JAFLWW010000003.1"/>
</dbReference>
<dbReference type="Proteomes" id="UP001138921">
    <property type="component" value="Unassembled WGS sequence"/>
</dbReference>
<name>A0A9X1AB31_9HYPH</name>